<dbReference type="AlphaFoldDB" id="A4AEB7"/>
<dbReference type="SUPFAM" id="SSF116734">
    <property type="entry name" value="DNA methylase specificity domain"/>
    <property type="match status" value="2"/>
</dbReference>
<reference evidence="5 6" key="1">
    <citation type="journal article" date="2007" name="Proc. Natl. Acad. Sci. U.S.A.">
        <title>Characterization of a marine gammaproteobacterium capable of aerobic anoxygenic photosynthesis.</title>
        <authorList>
            <person name="Fuchs B.M."/>
            <person name="Spring S."/>
            <person name="Teeling H."/>
            <person name="Quast C."/>
            <person name="Wulf J."/>
            <person name="Schattenhofer M."/>
            <person name="Yan S."/>
            <person name="Ferriera S."/>
            <person name="Johnson J."/>
            <person name="Glockner F.O."/>
            <person name="Amann R."/>
        </authorList>
    </citation>
    <scope>NUCLEOTIDE SEQUENCE [LARGE SCALE GENOMIC DNA]</scope>
    <source>
        <strain evidence="5">KT71</strain>
    </source>
</reference>
<organism evidence="5 6">
    <name type="scientific">Congregibacter litoralis KT71</name>
    <dbReference type="NCBI Taxonomy" id="314285"/>
    <lineage>
        <taxon>Bacteria</taxon>
        <taxon>Pseudomonadati</taxon>
        <taxon>Pseudomonadota</taxon>
        <taxon>Gammaproteobacteria</taxon>
        <taxon>Cellvibrionales</taxon>
        <taxon>Halieaceae</taxon>
        <taxon>Congregibacter</taxon>
    </lineage>
</organism>
<dbReference type="PANTHER" id="PTHR30408">
    <property type="entry name" value="TYPE-1 RESTRICTION ENZYME ECOKI SPECIFICITY PROTEIN"/>
    <property type="match status" value="1"/>
</dbReference>
<keyword evidence="5" id="KW-0540">Nuclease</keyword>
<dbReference type="EC" id="3.1.21.3" evidence="5"/>
<keyword evidence="3" id="KW-0238">DNA-binding</keyword>
<reference evidence="5 6" key="2">
    <citation type="journal article" date="2009" name="PLoS ONE">
        <title>The photosynthetic apparatus and its regulation in the aerobic gammaproteobacterium Congregibacter litoralis gen. nov., sp. nov.</title>
        <authorList>
            <person name="Spring S."/>
            <person name="Lunsdorf H."/>
            <person name="Fuchs B.M."/>
            <person name="Tindall B.J."/>
        </authorList>
    </citation>
    <scope>NUCLEOTIDE SEQUENCE [LARGE SCALE GENOMIC DNA]</scope>
    <source>
        <strain evidence="5">KT71</strain>
    </source>
</reference>
<dbReference type="Gene3D" id="3.90.220.20">
    <property type="entry name" value="DNA methylase specificity domains"/>
    <property type="match status" value="2"/>
</dbReference>
<evidence type="ECO:0000259" key="4">
    <source>
        <dbReference type="Pfam" id="PF01420"/>
    </source>
</evidence>
<dbReference type="InterPro" id="IPR044946">
    <property type="entry name" value="Restrct_endonuc_typeI_TRD_sf"/>
</dbReference>
<sequence>MLETFEQTQLFRFDQMAVQVKEKVDPAEADVDRYVGLEHIDPESLKIRRWGETSEVESSKILFKSGDIIFGKRRAYQRKLCVADFDGICSAHAMVLRPKTDVVLEDFLPFFMQSEIFMNRAVKISVGGLSPTINWRDLAKEEFALPPLQEQRRIVQLLSAAERYQNALYDLSERGTSSRDSLVDHRMRGATLGATTYHERVGRYFNGWNLVPLGELLTAAQYGLSESLHGKGQYPILRMMNLEDGKATADDLKYLDLSDSDFETYRLVSGDVLFNRTNSYELVGRTGVYDLPGDFVFASYLIRLKTDIDRLSPEYLSAFLRAPIGRRQVMSFATRGVSQANINASNLKRVLVPLPPIGYQKEVVELLTVADSSRRWAIARLQVARELAGQVVYGSLAR</sequence>
<dbReference type="CDD" id="cd17524">
    <property type="entry name" value="RMtype1_S_EcoUTORF5051P-TRD2-CR2_like"/>
    <property type="match status" value="1"/>
</dbReference>
<comment type="similarity">
    <text evidence="1">Belongs to the type-I restriction system S methylase family.</text>
</comment>
<feature type="domain" description="Type I restriction modification DNA specificity" evidence="4">
    <location>
        <begin position="207"/>
        <end position="371"/>
    </location>
</feature>
<name>A4AEB7_9GAMM</name>
<dbReference type="InterPro" id="IPR052021">
    <property type="entry name" value="Type-I_RS_S_subunit"/>
</dbReference>
<dbReference type="EMBL" id="AAOA02000001">
    <property type="protein sequence ID" value="EAQ95652.1"/>
    <property type="molecule type" value="Genomic_DNA"/>
</dbReference>
<dbReference type="STRING" id="314285.KT71_13989"/>
<comment type="caution">
    <text evidence="5">The sequence shown here is derived from an EMBL/GenBank/DDBJ whole genome shotgun (WGS) entry which is preliminary data.</text>
</comment>
<evidence type="ECO:0000256" key="1">
    <source>
        <dbReference type="ARBA" id="ARBA00010923"/>
    </source>
</evidence>
<protein>
    <submittedName>
        <fullName evidence="5">Restriction endonuclease S subunit</fullName>
        <ecNumber evidence="5">3.1.21.3</ecNumber>
    </submittedName>
</protein>
<dbReference type="InterPro" id="IPR000055">
    <property type="entry name" value="Restrct_endonuc_typeI_TRD"/>
</dbReference>
<keyword evidence="2" id="KW-0680">Restriction system</keyword>
<dbReference type="PANTHER" id="PTHR30408:SF12">
    <property type="entry name" value="TYPE I RESTRICTION ENZYME MJAVIII SPECIFICITY SUBUNIT"/>
    <property type="match status" value="1"/>
</dbReference>
<keyword evidence="5" id="KW-0255">Endonuclease</keyword>
<dbReference type="GO" id="GO:0009307">
    <property type="term" value="P:DNA restriction-modification system"/>
    <property type="evidence" value="ECO:0007669"/>
    <property type="project" value="UniProtKB-KW"/>
</dbReference>
<dbReference type="Proteomes" id="UP000019205">
    <property type="component" value="Chromosome"/>
</dbReference>
<gene>
    <name evidence="5" type="ORF">KT71_13989</name>
</gene>
<feature type="domain" description="Type I restriction modification DNA specificity" evidence="4">
    <location>
        <begin position="53"/>
        <end position="167"/>
    </location>
</feature>
<proteinExistence type="inferred from homology"/>
<keyword evidence="5" id="KW-0378">Hydrolase</keyword>
<dbReference type="HOGENOM" id="CLU_021095_10_5_6"/>
<evidence type="ECO:0000313" key="5">
    <source>
        <dbReference type="EMBL" id="EAQ95652.1"/>
    </source>
</evidence>
<dbReference type="eggNOG" id="COG0732">
    <property type="taxonomic scope" value="Bacteria"/>
</dbReference>
<dbReference type="OrthoDB" id="5677527at2"/>
<evidence type="ECO:0000256" key="2">
    <source>
        <dbReference type="ARBA" id="ARBA00022747"/>
    </source>
</evidence>
<evidence type="ECO:0000313" key="6">
    <source>
        <dbReference type="Proteomes" id="UP000019205"/>
    </source>
</evidence>
<keyword evidence="6" id="KW-1185">Reference proteome</keyword>
<accession>A4AEB7</accession>
<evidence type="ECO:0000256" key="3">
    <source>
        <dbReference type="ARBA" id="ARBA00023125"/>
    </source>
</evidence>
<dbReference type="GO" id="GO:0003677">
    <property type="term" value="F:DNA binding"/>
    <property type="evidence" value="ECO:0007669"/>
    <property type="project" value="UniProtKB-KW"/>
</dbReference>
<dbReference type="RefSeq" id="WP_008295233.1">
    <property type="nucleotide sequence ID" value="NZ_CM002299.1"/>
</dbReference>
<dbReference type="Pfam" id="PF01420">
    <property type="entry name" value="Methylase_S"/>
    <property type="match status" value="2"/>
</dbReference>
<dbReference type="GO" id="GO:0009035">
    <property type="term" value="F:type I site-specific deoxyribonuclease activity"/>
    <property type="evidence" value="ECO:0007669"/>
    <property type="project" value="UniProtKB-EC"/>
</dbReference>
<dbReference type="CDD" id="cd16961">
    <property type="entry name" value="RMtype1_S_TRD-CR_like"/>
    <property type="match status" value="1"/>
</dbReference>